<keyword evidence="3" id="KW-1003">Cell membrane</keyword>
<keyword evidence="4 7" id="KW-0812">Transmembrane</keyword>
<reference evidence="10" key="1">
    <citation type="submission" date="2023-06" db="EMBL/GenBank/DDBJ databases">
        <title>MT1 and MT2 Draft Genomes of Novel Species.</title>
        <authorList>
            <person name="Venkateswaran K."/>
        </authorList>
    </citation>
    <scope>NUCLEOTIDE SEQUENCE</scope>
    <source>
        <strain evidence="10">IIF3SC-B10</strain>
    </source>
</reference>
<evidence type="ECO:0000256" key="7">
    <source>
        <dbReference type="RuleBase" id="RU363032"/>
    </source>
</evidence>
<protein>
    <submittedName>
        <fullName evidence="10">ABC transporter permease</fullName>
    </submittedName>
</protein>
<dbReference type="InterPro" id="IPR035906">
    <property type="entry name" value="MetI-like_sf"/>
</dbReference>
<dbReference type="EMBL" id="JAROCG010000001">
    <property type="protein sequence ID" value="MDN4611105.1"/>
    <property type="molecule type" value="Genomic_DNA"/>
</dbReference>
<dbReference type="Pfam" id="PF00528">
    <property type="entry name" value="BPD_transp_1"/>
    <property type="match status" value="1"/>
</dbReference>
<evidence type="ECO:0000259" key="9">
    <source>
        <dbReference type="PROSITE" id="PS50928"/>
    </source>
</evidence>
<dbReference type="CDD" id="cd06261">
    <property type="entry name" value="TM_PBP2"/>
    <property type="match status" value="1"/>
</dbReference>
<evidence type="ECO:0000256" key="5">
    <source>
        <dbReference type="ARBA" id="ARBA00022989"/>
    </source>
</evidence>
<evidence type="ECO:0000313" key="10">
    <source>
        <dbReference type="EMBL" id="MDN4611105.1"/>
    </source>
</evidence>
<feature type="transmembrane region" description="Helical" evidence="7">
    <location>
        <begin position="173"/>
        <end position="196"/>
    </location>
</feature>
<comment type="similarity">
    <text evidence="7">Belongs to the binding-protein-dependent transport system permease family.</text>
</comment>
<dbReference type="InterPro" id="IPR050366">
    <property type="entry name" value="BP-dependent_transpt_permease"/>
</dbReference>
<proteinExistence type="inferred from homology"/>
<feature type="transmembrane region" description="Helical" evidence="7">
    <location>
        <begin position="252"/>
        <end position="274"/>
    </location>
</feature>
<keyword evidence="11" id="KW-1185">Reference proteome</keyword>
<feature type="domain" description="ABC transmembrane type-1" evidence="9">
    <location>
        <begin position="138"/>
        <end position="328"/>
    </location>
</feature>
<accession>A0ABT8K105</accession>
<sequence length="344" mass="37412">MSTDDKMRDDSRTSLELSEMTLQSQDNDIATAAPTREQTDRIRTTEAKSQGRLIRERFFRHKGALAGIALLVLIFLLAFSSIGFAGIPGWWNKDYDVLAARFNEGRPTLTLWPFSLGEHPFGQDVLGRDYFALTMRGIQTSLIIAFIVGLVAMVIGTTVGAVSGYFRGWTEAFLMRITDVVITIPTVVIAAAVAGIVAKHGIIPFAIFLGLVTWTGLARLVRGEFLSLREKEFVESAKSVGASSARIIFRHILPNTVGVIIVSTTLAISGAILLETGLSFLGLGVTAPDTSLGKAINDNRSALTVRPWLFLWPGAFIIGIALAVNFIGDGLRDAFDPKQTRVKQ</sequence>
<evidence type="ECO:0000313" key="11">
    <source>
        <dbReference type="Proteomes" id="UP001174209"/>
    </source>
</evidence>
<feature type="transmembrane region" description="Helical" evidence="7">
    <location>
        <begin position="202"/>
        <end position="221"/>
    </location>
</feature>
<dbReference type="InterPro" id="IPR000515">
    <property type="entry name" value="MetI-like"/>
</dbReference>
<dbReference type="InterPro" id="IPR025966">
    <property type="entry name" value="OppC_N"/>
</dbReference>
<feature type="transmembrane region" description="Helical" evidence="7">
    <location>
        <begin position="64"/>
        <end position="87"/>
    </location>
</feature>
<dbReference type="PROSITE" id="PS50928">
    <property type="entry name" value="ABC_TM1"/>
    <property type="match status" value="1"/>
</dbReference>
<comment type="subcellular location">
    <subcellularLocation>
        <location evidence="1 7">Cell membrane</location>
        <topology evidence="1 7">Multi-pass membrane protein</topology>
    </subcellularLocation>
</comment>
<dbReference type="PANTHER" id="PTHR43386">
    <property type="entry name" value="OLIGOPEPTIDE TRANSPORT SYSTEM PERMEASE PROTEIN APPC"/>
    <property type="match status" value="1"/>
</dbReference>
<dbReference type="RefSeq" id="WP_301226812.1">
    <property type="nucleotide sequence ID" value="NZ_JAROCG010000001.1"/>
</dbReference>
<feature type="region of interest" description="Disordered" evidence="8">
    <location>
        <begin position="22"/>
        <end position="46"/>
    </location>
</feature>
<dbReference type="SUPFAM" id="SSF161098">
    <property type="entry name" value="MetI-like"/>
    <property type="match status" value="1"/>
</dbReference>
<dbReference type="Pfam" id="PF12911">
    <property type="entry name" value="OppC_N"/>
    <property type="match status" value="1"/>
</dbReference>
<evidence type="ECO:0000256" key="4">
    <source>
        <dbReference type="ARBA" id="ARBA00022692"/>
    </source>
</evidence>
<name>A0ABT8K105_9MICC</name>
<evidence type="ECO:0000256" key="2">
    <source>
        <dbReference type="ARBA" id="ARBA00022448"/>
    </source>
</evidence>
<evidence type="ECO:0000256" key="6">
    <source>
        <dbReference type="ARBA" id="ARBA00023136"/>
    </source>
</evidence>
<keyword evidence="5 7" id="KW-1133">Transmembrane helix</keyword>
<keyword evidence="6 7" id="KW-0472">Membrane</keyword>
<dbReference type="Gene3D" id="1.10.3720.10">
    <property type="entry name" value="MetI-like"/>
    <property type="match status" value="1"/>
</dbReference>
<organism evidence="10 11">
    <name type="scientific">Arthrobacter burdickii</name>
    <dbReference type="NCBI Taxonomy" id="3035920"/>
    <lineage>
        <taxon>Bacteria</taxon>
        <taxon>Bacillati</taxon>
        <taxon>Actinomycetota</taxon>
        <taxon>Actinomycetes</taxon>
        <taxon>Micrococcales</taxon>
        <taxon>Micrococcaceae</taxon>
        <taxon>Arthrobacter</taxon>
    </lineage>
</organism>
<feature type="transmembrane region" description="Helical" evidence="7">
    <location>
        <begin position="309"/>
        <end position="328"/>
    </location>
</feature>
<feature type="compositionally biased region" description="Basic and acidic residues" evidence="8">
    <location>
        <begin position="37"/>
        <end position="46"/>
    </location>
</feature>
<dbReference type="PANTHER" id="PTHR43386:SF1">
    <property type="entry name" value="D,D-DIPEPTIDE TRANSPORT SYSTEM PERMEASE PROTEIN DDPC-RELATED"/>
    <property type="match status" value="1"/>
</dbReference>
<comment type="caution">
    <text evidence="10">The sequence shown here is derived from an EMBL/GenBank/DDBJ whole genome shotgun (WGS) entry which is preliminary data.</text>
</comment>
<feature type="transmembrane region" description="Helical" evidence="7">
    <location>
        <begin position="142"/>
        <end position="166"/>
    </location>
</feature>
<evidence type="ECO:0000256" key="8">
    <source>
        <dbReference type="SAM" id="MobiDB-lite"/>
    </source>
</evidence>
<evidence type="ECO:0000256" key="3">
    <source>
        <dbReference type="ARBA" id="ARBA00022475"/>
    </source>
</evidence>
<dbReference type="Proteomes" id="UP001174209">
    <property type="component" value="Unassembled WGS sequence"/>
</dbReference>
<keyword evidence="2 7" id="KW-0813">Transport</keyword>
<gene>
    <name evidence="10" type="ORF">P5G52_09515</name>
</gene>
<evidence type="ECO:0000256" key="1">
    <source>
        <dbReference type="ARBA" id="ARBA00004651"/>
    </source>
</evidence>